<evidence type="ECO:0000256" key="7">
    <source>
        <dbReference type="ARBA" id="ARBA00022840"/>
    </source>
</evidence>
<evidence type="ECO:0000256" key="10">
    <source>
        <dbReference type="ARBA" id="ARBA00068150"/>
    </source>
</evidence>
<dbReference type="Gene3D" id="3.30.450.20">
    <property type="entry name" value="PAS domain"/>
    <property type="match status" value="4"/>
</dbReference>
<feature type="modified residue" description="4-aspartylphosphate" evidence="11">
    <location>
        <position position="1001"/>
    </location>
</feature>
<reference evidence="16" key="1">
    <citation type="journal article" date="2014" name="Int. J. Syst. Evol. Microbiol.">
        <title>Complete genome sequence of Corynebacterium casei LMG S-19264T (=DSM 44701T), isolated from a smear-ripened cheese.</title>
        <authorList>
            <consortium name="US DOE Joint Genome Institute (JGI-PGF)"/>
            <person name="Walter F."/>
            <person name="Albersmeier A."/>
            <person name="Kalinowski J."/>
            <person name="Ruckert C."/>
        </authorList>
    </citation>
    <scope>NUCLEOTIDE SEQUENCE</scope>
    <source>
        <strain evidence="16">CGMCC 1.15725</strain>
    </source>
</reference>
<dbReference type="Gene3D" id="3.30.565.10">
    <property type="entry name" value="Histidine kinase-like ATPase, C-terminal domain"/>
    <property type="match status" value="1"/>
</dbReference>
<accession>A0A8J3E655</accession>
<keyword evidence="6" id="KW-0418">Kinase</keyword>
<feature type="domain" description="PAS" evidence="14">
    <location>
        <begin position="417"/>
        <end position="498"/>
    </location>
</feature>
<dbReference type="Pfam" id="PF22588">
    <property type="entry name" value="dCache_1_like"/>
    <property type="match status" value="1"/>
</dbReference>
<dbReference type="InterPro" id="IPR003661">
    <property type="entry name" value="HisK_dim/P_dom"/>
</dbReference>
<dbReference type="PRINTS" id="PR00344">
    <property type="entry name" value="BCTRLSENSOR"/>
</dbReference>
<evidence type="ECO:0000256" key="5">
    <source>
        <dbReference type="ARBA" id="ARBA00022741"/>
    </source>
</evidence>
<sequence length="1069" mass="116625">MIFRSRAIELDHAETETRNLARSLAEHADDAVRAANSVLVDMVERVEADGTGAAALERLHRHLAAEQAETPGLGGLFLYSDTGDWLASSSPTVPVGRNNAEREYFQYHRDHADLGLHVGTPVVGKTNQDWVIPVSRRFNHPDGSFGGVVLATLSTAYFQEYYGTLKVGATGAIRLFHKNGTLLVEQPFKSAEIGRDLSNNLLFRTYLPAAPFGSFGHESMLDELQRITGYYSAERYPLVAVVSFGRDEILSAWWRYAQVETAGLIAVIVVICVIGWRLGSQIRRRQEAERLFRTMFDHSPDNLVVLAIAWDGTLRVEACNKVDSGFLGIDAATVGQLVDDIVPPSRAAVIREQVASAAARRQPLKFEIDEEDAADGRRDWEVVVLPIADGTGRVARAKIRARDITDRRRGAALLEQQHRLLSAVLDNMPDGVGLVDEEPQLVAWNQQCFDLLGLDADEILEAPDRLGRLIGALAEARFYGPGRADELTEARRQSVRAGVPVQSRHQLSSGRWIERRGVPTANGGYLTLIRDITEAVAREEEIEGARFSLEAQATELIEAREAADAANRAKSEFLANMSHEIRTPMNGILGMNALLLDTSLTPEQRKFAEAVRYSADALLDLINDILDVSKLEAGQVELETIEFALHDVVEKTIELMVPRAMEKGIELACWIDPAARRSFHGDPSRLRQVLLNLVSNAVKFTQRGHVLVEVTAEPLPRDPARDPASGVEAARSRIRFTVEDTGIGLNAEAKAKLFQKFQQADGSIARRFGGTGLGLNISKRLIDLMDGRIGAEDRPGGGSRFWVEVPLRHADPRVPVPPPELAGRRILVVDGFEPRRQICGRWLSEAHAFVTEAAGASAAREAIRTAAQPFDAILADEAVGEPDQTMLQTLVGESDGAQLVLLTGLGRKAPPEAAAAAAKPPTRRSVMEALQQALAIDVSEVTRLIAAARQGRILVADDNFINRQIAETILTDAGFAVDTVTDGGAALEAIESRAYDLVLMDLQMPGLDGLQAARQIRASGGGMARVPIIAMSASMLTGAREACLAAGMDDFVTKPFDPEQFIGTIDRWL</sequence>
<evidence type="ECO:0000259" key="14">
    <source>
        <dbReference type="PROSITE" id="PS50112"/>
    </source>
</evidence>
<comment type="caution">
    <text evidence="16">The sequence shown here is derived from an EMBL/GenBank/DDBJ whole genome shotgun (WGS) entry which is preliminary data.</text>
</comment>
<dbReference type="SMART" id="SM00387">
    <property type="entry name" value="HATPase_c"/>
    <property type="match status" value="1"/>
</dbReference>
<keyword evidence="3 11" id="KW-0597">Phosphoprotein</keyword>
<feature type="domain" description="Response regulatory" evidence="13">
    <location>
        <begin position="825"/>
        <end position="934"/>
    </location>
</feature>
<reference evidence="16" key="2">
    <citation type="submission" date="2020-09" db="EMBL/GenBank/DDBJ databases">
        <authorList>
            <person name="Sun Q."/>
            <person name="Zhou Y."/>
        </authorList>
    </citation>
    <scope>NUCLEOTIDE SEQUENCE</scope>
    <source>
        <strain evidence="16">CGMCC 1.15725</strain>
    </source>
</reference>
<evidence type="ECO:0000256" key="1">
    <source>
        <dbReference type="ARBA" id="ARBA00000085"/>
    </source>
</evidence>
<dbReference type="InterPro" id="IPR001789">
    <property type="entry name" value="Sig_transdc_resp-reg_receiver"/>
</dbReference>
<dbReference type="Pfam" id="PF08448">
    <property type="entry name" value="PAS_4"/>
    <property type="match status" value="1"/>
</dbReference>
<dbReference type="InterPro" id="IPR035965">
    <property type="entry name" value="PAS-like_dom_sf"/>
</dbReference>
<name>A0A8J3E655_9PROT</name>
<keyword evidence="4" id="KW-0808">Transferase</keyword>
<dbReference type="PROSITE" id="PS50110">
    <property type="entry name" value="RESPONSE_REGULATORY"/>
    <property type="match status" value="2"/>
</dbReference>
<evidence type="ECO:0000256" key="8">
    <source>
        <dbReference type="ARBA" id="ARBA00023012"/>
    </source>
</evidence>
<dbReference type="FunFam" id="3.30.565.10:FF:000010">
    <property type="entry name" value="Sensor histidine kinase RcsC"/>
    <property type="match status" value="1"/>
</dbReference>
<evidence type="ECO:0000256" key="3">
    <source>
        <dbReference type="ARBA" id="ARBA00022553"/>
    </source>
</evidence>
<feature type="modified residue" description="4-aspartylphosphate" evidence="11">
    <location>
        <position position="876"/>
    </location>
</feature>
<evidence type="ECO:0000256" key="11">
    <source>
        <dbReference type="PROSITE-ProRule" id="PRU00169"/>
    </source>
</evidence>
<dbReference type="CDD" id="cd00082">
    <property type="entry name" value="HisKA"/>
    <property type="match status" value="1"/>
</dbReference>
<dbReference type="GO" id="GO:0005524">
    <property type="term" value="F:ATP binding"/>
    <property type="evidence" value="ECO:0007669"/>
    <property type="project" value="UniProtKB-KW"/>
</dbReference>
<dbReference type="SMART" id="SM00388">
    <property type="entry name" value="HisKA"/>
    <property type="match status" value="1"/>
</dbReference>
<dbReference type="EC" id="2.7.13.3" evidence="2"/>
<dbReference type="SUPFAM" id="SSF52172">
    <property type="entry name" value="CheY-like"/>
    <property type="match status" value="2"/>
</dbReference>
<dbReference type="Pfam" id="PF00072">
    <property type="entry name" value="Response_reg"/>
    <property type="match status" value="1"/>
</dbReference>
<dbReference type="Pfam" id="PF00512">
    <property type="entry name" value="HisKA"/>
    <property type="match status" value="1"/>
</dbReference>
<dbReference type="Pfam" id="PF12860">
    <property type="entry name" value="PAS_7"/>
    <property type="match status" value="1"/>
</dbReference>
<dbReference type="PROSITE" id="PS50113">
    <property type="entry name" value="PAC"/>
    <property type="match status" value="1"/>
</dbReference>
<dbReference type="PANTHER" id="PTHR45339">
    <property type="entry name" value="HYBRID SIGNAL TRANSDUCTION HISTIDINE KINASE J"/>
    <property type="match status" value="1"/>
</dbReference>
<dbReference type="InterPro" id="IPR054327">
    <property type="entry name" value="His-kinase-like_sensor"/>
</dbReference>
<dbReference type="CDD" id="cd16922">
    <property type="entry name" value="HATPase_EvgS-ArcB-TorS-like"/>
    <property type="match status" value="1"/>
</dbReference>
<evidence type="ECO:0000259" key="12">
    <source>
        <dbReference type="PROSITE" id="PS50109"/>
    </source>
</evidence>
<proteinExistence type="predicted"/>
<dbReference type="GO" id="GO:0000155">
    <property type="term" value="F:phosphorelay sensor kinase activity"/>
    <property type="evidence" value="ECO:0007669"/>
    <property type="project" value="InterPro"/>
</dbReference>
<evidence type="ECO:0000313" key="16">
    <source>
        <dbReference type="EMBL" id="GGF27023.1"/>
    </source>
</evidence>
<dbReference type="InterPro" id="IPR005467">
    <property type="entry name" value="His_kinase_dom"/>
</dbReference>
<evidence type="ECO:0000256" key="2">
    <source>
        <dbReference type="ARBA" id="ARBA00012438"/>
    </source>
</evidence>
<dbReference type="Gene3D" id="3.40.50.2300">
    <property type="match status" value="1"/>
</dbReference>
<feature type="domain" description="Response regulatory" evidence="13">
    <location>
        <begin position="952"/>
        <end position="1069"/>
    </location>
</feature>
<evidence type="ECO:0000259" key="15">
    <source>
        <dbReference type="PROSITE" id="PS50113"/>
    </source>
</evidence>
<evidence type="ECO:0000256" key="9">
    <source>
        <dbReference type="ARBA" id="ARBA00064003"/>
    </source>
</evidence>
<keyword evidence="5" id="KW-0547">Nucleotide-binding</keyword>
<gene>
    <name evidence="16" type="ORF">GCM10011611_36310</name>
</gene>
<dbReference type="AlphaFoldDB" id="A0A8J3E655"/>
<dbReference type="InterPro" id="IPR000700">
    <property type="entry name" value="PAS-assoc_C"/>
</dbReference>
<dbReference type="CDD" id="cd17546">
    <property type="entry name" value="REC_hyHK_CKI1_RcsC-like"/>
    <property type="match status" value="1"/>
</dbReference>
<comment type="subunit">
    <text evidence="9">At low DSF concentrations, interacts with RpfF.</text>
</comment>
<dbReference type="PROSITE" id="PS50109">
    <property type="entry name" value="HIS_KIN"/>
    <property type="match status" value="1"/>
</dbReference>
<evidence type="ECO:0000259" key="13">
    <source>
        <dbReference type="PROSITE" id="PS50110"/>
    </source>
</evidence>
<dbReference type="Proteomes" id="UP000646365">
    <property type="component" value="Unassembled WGS sequence"/>
</dbReference>
<dbReference type="SMART" id="SM00448">
    <property type="entry name" value="REC"/>
    <property type="match status" value="1"/>
</dbReference>
<evidence type="ECO:0000256" key="6">
    <source>
        <dbReference type="ARBA" id="ARBA00022777"/>
    </source>
</evidence>
<dbReference type="InterPro" id="IPR011006">
    <property type="entry name" value="CheY-like_superfamily"/>
</dbReference>
<dbReference type="SUPFAM" id="SSF55874">
    <property type="entry name" value="ATPase domain of HSP90 chaperone/DNA topoisomerase II/histidine kinase"/>
    <property type="match status" value="1"/>
</dbReference>
<keyword evidence="17" id="KW-1185">Reference proteome</keyword>
<keyword evidence="8" id="KW-0902">Two-component regulatory system</keyword>
<dbReference type="RefSeq" id="WP_189048298.1">
    <property type="nucleotide sequence ID" value="NZ_BMJQ01000009.1"/>
</dbReference>
<organism evidence="16 17">
    <name type="scientific">Aliidongia dinghuensis</name>
    <dbReference type="NCBI Taxonomy" id="1867774"/>
    <lineage>
        <taxon>Bacteria</taxon>
        <taxon>Pseudomonadati</taxon>
        <taxon>Pseudomonadota</taxon>
        <taxon>Alphaproteobacteria</taxon>
        <taxon>Rhodospirillales</taxon>
        <taxon>Dongiaceae</taxon>
        <taxon>Aliidongia</taxon>
    </lineage>
</organism>
<dbReference type="SMART" id="SM00091">
    <property type="entry name" value="PAS"/>
    <property type="match status" value="2"/>
</dbReference>
<dbReference type="CDD" id="cd00130">
    <property type="entry name" value="PAS"/>
    <property type="match status" value="1"/>
</dbReference>
<dbReference type="Gene3D" id="1.10.287.130">
    <property type="match status" value="1"/>
</dbReference>
<keyword evidence="7" id="KW-0067">ATP-binding</keyword>
<dbReference type="SUPFAM" id="SSF55785">
    <property type="entry name" value="PYP-like sensor domain (PAS domain)"/>
    <property type="match status" value="2"/>
</dbReference>
<dbReference type="CDD" id="cd12915">
    <property type="entry name" value="PDC2_DGC_like"/>
    <property type="match status" value="1"/>
</dbReference>
<dbReference type="PANTHER" id="PTHR45339:SF5">
    <property type="entry name" value="HISTIDINE KINASE"/>
    <property type="match status" value="1"/>
</dbReference>
<dbReference type="EMBL" id="BMJQ01000009">
    <property type="protein sequence ID" value="GGF27023.1"/>
    <property type="molecule type" value="Genomic_DNA"/>
</dbReference>
<dbReference type="SUPFAM" id="SSF47384">
    <property type="entry name" value="Homodimeric domain of signal transducing histidine kinase"/>
    <property type="match status" value="1"/>
</dbReference>
<comment type="catalytic activity">
    <reaction evidence="1">
        <text>ATP + protein L-histidine = ADP + protein N-phospho-L-histidine.</text>
        <dbReference type="EC" id="2.7.13.3"/>
    </reaction>
</comment>
<dbReference type="Pfam" id="PF02518">
    <property type="entry name" value="HATPase_c"/>
    <property type="match status" value="1"/>
</dbReference>
<dbReference type="CDD" id="cd12914">
    <property type="entry name" value="PDC1_DGC_like"/>
    <property type="match status" value="1"/>
</dbReference>
<feature type="domain" description="PAC" evidence="15">
    <location>
        <begin position="362"/>
        <end position="416"/>
    </location>
</feature>
<protein>
    <recommendedName>
        <fullName evidence="10">Sensory/regulatory protein RpfC</fullName>
        <ecNumber evidence="2">2.7.13.3</ecNumber>
    </recommendedName>
</protein>
<dbReference type="InterPro" id="IPR000014">
    <property type="entry name" value="PAS"/>
</dbReference>
<dbReference type="InterPro" id="IPR013656">
    <property type="entry name" value="PAS_4"/>
</dbReference>
<dbReference type="InterPro" id="IPR036890">
    <property type="entry name" value="HATPase_C_sf"/>
</dbReference>
<feature type="domain" description="Histidine kinase" evidence="12">
    <location>
        <begin position="576"/>
        <end position="809"/>
    </location>
</feature>
<dbReference type="InterPro" id="IPR003594">
    <property type="entry name" value="HATPase_dom"/>
</dbReference>
<evidence type="ECO:0000256" key="4">
    <source>
        <dbReference type="ARBA" id="ARBA00022679"/>
    </source>
</evidence>
<dbReference type="FunFam" id="1.10.287.130:FF:000002">
    <property type="entry name" value="Two-component osmosensing histidine kinase"/>
    <property type="match status" value="1"/>
</dbReference>
<dbReference type="PROSITE" id="PS50112">
    <property type="entry name" value="PAS"/>
    <property type="match status" value="1"/>
</dbReference>
<dbReference type="InterPro" id="IPR004358">
    <property type="entry name" value="Sig_transdc_His_kin-like_C"/>
</dbReference>
<dbReference type="InterPro" id="IPR036097">
    <property type="entry name" value="HisK_dim/P_sf"/>
</dbReference>
<evidence type="ECO:0000313" key="17">
    <source>
        <dbReference type="Proteomes" id="UP000646365"/>
    </source>
</evidence>